<evidence type="ECO:0000313" key="1">
    <source>
        <dbReference type="EMBL" id="SPQ24173.1"/>
    </source>
</evidence>
<gene>
    <name evidence="1" type="ORF">TT172_LOCUS6592</name>
</gene>
<dbReference type="AlphaFoldDB" id="A0A446BNV2"/>
<dbReference type="Proteomes" id="UP000289323">
    <property type="component" value="Unassembled WGS sequence"/>
</dbReference>
<sequence length="176" mass="20333">MPRISDAVKQDHALIKSAFRRLRDANPENRKPDEFVWALDRYLIVDDLVVAPALEHHIAHGGERHRRLSDDFDSMNAKLRHMQRFSPAEPSFDSALHAIWVDLEPHVREESASDLRRLEESLSQSESEELGKKYEDLKELLQRPYGENGVPDDRTLSAVLEMPRQELMVKLGISEE</sequence>
<evidence type="ECO:0000313" key="2">
    <source>
        <dbReference type="Proteomes" id="UP000289323"/>
    </source>
</evidence>
<name>A0A446BNV2_9PEZI</name>
<accession>A0A446BNV2</accession>
<dbReference type="PANTHER" id="PTHR35585:SF1">
    <property type="entry name" value="HHE DOMAIN PROTEIN (AFU_ORTHOLOGUE AFUA_4G00730)"/>
    <property type="match status" value="1"/>
</dbReference>
<dbReference type="PANTHER" id="PTHR35585">
    <property type="entry name" value="HHE DOMAIN PROTEIN (AFU_ORTHOLOGUE AFUA_4G00730)"/>
    <property type="match status" value="1"/>
</dbReference>
<organism evidence="1 2">
    <name type="scientific">Thermothielavioides terrestris</name>
    <dbReference type="NCBI Taxonomy" id="2587410"/>
    <lineage>
        <taxon>Eukaryota</taxon>
        <taxon>Fungi</taxon>
        <taxon>Dikarya</taxon>
        <taxon>Ascomycota</taxon>
        <taxon>Pezizomycotina</taxon>
        <taxon>Sordariomycetes</taxon>
        <taxon>Sordariomycetidae</taxon>
        <taxon>Sordariales</taxon>
        <taxon>Chaetomiaceae</taxon>
        <taxon>Thermothielavioides</taxon>
    </lineage>
</organism>
<protein>
    <submittedName>
        <fullName evidence="1">F8d1e3e5-63cc-45f6-b006-baf3dd2df20a</fullName>
    </submittedName>
</protein>
<reference evidence="1 2" key="1">
    <citation type="submission" date="2018-04" db="EMBL/GenBank/DDBJ databases">
        <authorList>
            <person name="Huttner S."/>
            <person name="Dainat J."/>
        </authorList>
    </citation>
    <scope>NUCLEOTIDE SEQUENCE [LARGE SCALE GENOMIC DNA]</scope>
</reference>
<proteinExistence type="predicted"/>
<dbReference type="EMBL" id="OUUZ01000013">
    <property type="protein sequence ID" value="SPQ24173.1"/>
    <property type="molecule type" value="Genomic_DNA"/>
</dbReference>